<keyword evidence="7 9" id="KW-0472">Membrane</keyword>
<evidence type="ECO:0000256" key="4">
    <source>
        <dbReference type="ARBA" id="ARBA00022737"/>
    </source>
</evidence>
<keyword evidence="3" id="KW-0479">Metal-binding</keyword>
<evidence type="ECO:0000256" key="3">
    <source>
        <dbReference type="ARBA" id="ARBA00022723"/>
    </source>
</evidence>
<evidence type="ECO:0000256" key="2">
    <source>
        <dbReference type="ARBA" id="ARBA00022692"/>
    </source>
</evidence>
<comment type="subcellular location">
    <subcellularLocation>
        <location evidence="1">Membrane</location>
        <topology evidence="1">Single-pass membrane protein</topology>
    </subcellularLocation>
</comment>
<name>A0AAW1HT96_POPJA</name>
<dbReference type="SMART" id="SM00239">
    <property type="entry name" value="C2"/>
    <property type="match status" value="5"/>
</dbReference>
<dbReference type="Pfam" id="PF00168">
    <property type="entry name" value="C2"/>
    <property type="match status" value="5"/>
</dbReference>
<evidence type="ECO:0000256" key="7">
    <source>
        <dbReference type="ARBA" id="ARBA00023136"/>
    </source>
</evidence>
<feature type="region of interest" description="Disordered" evidence="8">
    <location>
        <begin position="1552"/>
        <end position="1573"/>
    </location>
</feature>
<proteinExistence type="predicted"/>
<dbReference type="InterPro" id="IPR055072">
    <property type="entry name" value="Ferlin_DSRM"/>
</dbReference>
<feature type="domain" description="C2" evidence="10">
    <location>
        <begin position="1348"/>
        <end position="1498"/>
    </location>
</feature>
<dbReference type="Pfam" id="PF08151">
    <property type="entry name" value="FerI"/>
    <property type="match status" value="1"/>
</dbReference>
<keyword evidence="5" id="KW-0106">Calcium</keyword>
<dbReference type="InterPro" id="IPR032362">
    <property type="entry name" value="Ferlin_C"/>
</dbReference>
<dbReference type="PANTHER" id="PTHR12546:SF60">
    <property type="entry name" value="MISFIRE, ISOFORM F"/>
    <property type="match status" value="1"/>
</dbReference>
<evidence type="ECO:0000313" key="11">
    <source>
        <dbReference type="EMBL" id="KAK9679675.1"/>
    </source>
</evidence>
<evidence type="ECO:0000256" key="1">
    <source>
        <dbReference type="ARBA" id="ARBA00004167"/>
    </source>
</evidence>
<feature type="domain" description="C2" evidence="10">
    <location>
        <begin position="1106"/>
        <end position="1229"/>
    </location>
</feature>
<dbReference type="InterPro" id="IPR035892">
    <property type="entry name" value="C2_domain_sf"/>
</dbReference>
<evidence type="ECO:0000259" key="10">
    <source>
        <dbReference type="PROSITE" id="PS50004"/>
    </source>
</evidence>
<gene>
    <name evidence="11" type="ORF">QE152_g39812</name>
</gene>
<dbReference type="InterPro" id="IPR000008">
    <property type="entry name" value="C2_dom"/>
</dbReference>
<dbReference type="InterPro" id="IPR037723">
    <property type="entry name" value="C2D_Ferlin"/>
</dbReference>
<keyword evidence="12" id="KW-1185">Reference proteome</keyword>
<dbReference type="InterPro" id="IPR012561">
    <property type="entry name" value="Ferlin_B-domain"/>
</dbReference>
<dbReference type="GO" id="GO:0007009">
    <property type="term" value="P:plasma membrane organization"/>
    <property type="evidence" value="ECO:0007669"/>
    <property type="project" value="TreeGrafter"/>
</dbReference>
<feature type="transmembrane region" description="Helical" evidence="9">
    <location>
        <begin position="1596"/>
        <end position="1616"/>
    </location>
</feature>
<dbReference type="EMBL" id="JASPKY010000992">
    <property type="protein sequence ID" value="KAK9679675.1"/>
    <property type="molecule type" value="Genomic_DNA"/>
</dbReference>
<sequence>MKERVDVYLVNVTILEGRHYVWPDMDSYVHIRIANSKNHTCIRKNTDCPFYNEYFVFEFKKDLQALIDQSITLTVIRPKTCWRRRKILGYCTLDLATIWNQPDHLFFQKWAILSSTSPECTGPRGYLKVTLCILTKGKQAKIPLANPTINEQIEGNLLLPEGITLERQKALFVFKVYKGDDILKYKSTMIDLLKKSRRTKELPCSLLEVTFAGITVSTTIQKYTSTPVWNEILTIAELFPPLCQRIKVVLKISNSSLRTVKYINLHSIANDQEDGFLPTFGPTYVNFYNTDKFGSVFVGRVLMALHTQLQHYGRLKSVIRKPLMPINENNLYKHEPVLLFGAILDVNVIDKRFSKKSIQFGISIGNPKISSQVNPAGEMYPINMTPPFKATKADDPYWYLEFGNRIPCISFQNNFPDLRKRFYNANLIDKMAIDFKSRLDAIEPFFEYERMHIPSDIIETKLIEALDRLAISCQKYIDMTQPTIDKFVTELDKEKLKLCLREMHDLEQLAKTIYNSRTKKKSFRKAQKLYRRLTLLIDHPQDCWPEIILHMVHNHKRICTQTIKSRSVTFSMIAEEAGCNCGKIQDMFLYTPLKLSNPQKSFIACKISIILWMGLKRHIDFCFHSLPKCFKFPSELSTIEHVPRYLINPEKHIFQCRAHIYQGNFKFGTDTTGLSDLLARIIINRLSASTEVKKNALNPLWNETLNIVNVVIYGSREYLKSQPPSVLIEVIDHDTKFQNDLVGRSFIKSSVKFKDEPYTQPDFPPKLEWHQVLNHNSIVGGIVACVELLEVSSFVELKKSKHKREVSGIPEDIKPKLTSYKIDVMFWGVRHLRKLHGISITKPKVTLDCTVAVLESDILHKHEQNFAIHRKELVVELPQEDKYVPALVFKLFDNRSFGRFTYVGNHVVQMHRFLFYPLTREERDHKLAESQQKSYDSMDSKAPSLLEVVPKPSPVTTIVPEFKVENEVVGCCAFCKRISRRKQIADEEKKSSTSSISEFEKDIIEEDEFTDWWNKYFFSIEKPFNSSTATDIDRPISKSFRLKIYDDELEHQPEFNYLQDTLISFKLVRGEPTGDDEIDEKNIMGVFKGNIKVYPWSANRNLDYVSPSGAQLKNNYFDHFPLNESLSFLARVYCVRGIKLRPMDISGKSDPYIIAFMGNQQYNDVKNYIPKEVNPIFGRCFEFSGTFPFDTVVTIQVWDWDRNSNHDLIGETQIDLENRYYTKHRAHCGLPYEYTEIGYTPWRDIQTPSDILEHLCERWNIPQPQYFDTYIRISNLMFAPKLEEGEQPKAIYSKHELALNVLHRWNEIPVVGCHLVPEHVETRSLYNPQHPGLEQGKLQCWVDVFPVTDLPPPRPVDITPQTPRKYELRVIIWNTEDVVLEEDDFFTGEKKSDIYVKGWLTGMDEAQSTDVHYRSLDGEGNFNWRFVFRFSYLKTEHKIVVVKKQKVFDITPTERKIPCVLKLQVWDNDTFSPDDFLGSMALDLRRMPRCARSSKKCTLELLKPHAPQINLFKIKRIRGWWPFRGVDQKKNEHFLAGKLDAEFNLLTEEEAEANPAGLGRDEPNPLPKPKRPDTSFSWFKNPFKLLRFLICKHYKWRLIICLLLVFVALSIAYTIWRFPEMTIERVLNLIGK</sequence>
<dbReference type="PROSITE" id="PS50004">
    <property type="entry name" value="C2"/>
    <property type="match status" value="4"/>
</dbReference>
<feature type="domain" description="C2" evidence="10">
    <location>
        <begin position="1"/>
        <end position="111"/>
    </location>
</feature>
<evidence type="ECO:0000256" key="8">
    <source>
        <dbReference type="SAM" id="MobiDB-lite"/>
    </source>
</evidence>
<dbReference type="GO" id="GO:0046872">
    <property type="term" value="F:metal ion binding"/>
    <property type="evidence" value="ECO:0007669"/>
    <property type="project" value="UniProtKB-KW"/>
</dbReference>
<reference evidence="11 12" key="1">
    <citation type="journal article" date="2024" name="BMC Genomics">
        <title>De novo assembly and annotation of Popillia japonica's genome with initial clues to its potential as an invasive pest.</title>
        <authorList>
            <person name="Cucini C."/>
            <person name="Boschi S."/>
            <person name="Funari R."/>
            <person name="Cardaioli E."/>
            <person name="Iannotti N."/>
            <person name="Marturano G."/>
            <person name="Paoli F."/>
            <person name="Bruttini M."/>
            <person name="Carapelli A."/>
            <person name="Frati F."/>
            <person name="Nardi F."/>
        </authorList>
    </citation>
    <scope>NUCLEOTIDE SEQUENCE [LARGE SCALE GENOMIC DNA]</scope>
    <source>
        <strain evidence="11">DMR45628</strain>
    </source>
</reference>
<evidence type="ECO:0000256" key="9">
    <source>
        <dbReference type="SAM" id="Phobius"/>
    </source>
</evidence>
<dbReference type="SUPFAM" id="SSF49562">
    <property type="entry name" value="C2 domain (Calcium/lipid-binding domain, CaLB)"/>
    <property type="match status" value="4"/>
</dbReference>
<dbReference type="CDD" id="cd04037">
    <property type="entry name" value="C2E_Ferlin"/>
    <property type="match status" value="1"/>
</dbReference>
<dbReference type="InterPro" id="IPR037724">
    <property type="entry name" value="C2E_Ferlin"/>
</dbReference>
<keyword evidence="6 9" id="KW-1133">Transmembrane helix</keyword>
<organism evidence="11 12">
    <name type="scientific">Popillia japonica</name>
    <name type="common">Japanese beetle</name>
    <dbReference type="NCBI Taxonomy" id="7064"/>
    <lineage>
        <taxon>Eukaryota</taxon>
        <taxon>Metazoa</taxon>
        <taxon>Ecdysozoa</taxon>
        <taxon>Arthropoda</taxon>
        <taxon>Hexapoda</taxon>
        <taxon>Insecta</taxon>
        <taxon>Pterygota</taxon>
        <taxon>Neoptera</taxon>
        <taxon>Endopterygota</taxon>
        <taxon>Coleoptera</taxon>
        <taxon>Polyphaga</taxon>
        <taxon>Scarabaeiformia</taxon>
        <taxon>Scarabaeidae</taxon>
        <taxon>Rutelinae</taxon>
        <taxon>Popillia</taxon>
    </lineage>
</organism>
<evidence type="ECO:0000256" key="5">
    <source>
        <dbReference type="ARBA" id="ARBA00022837"/>
    </source>
</evidence>
<dbReference type="InterPro" id="IPR012968">
    <property type="entry name" value="FerIin_dom"/>
</dbReference>
<dbReference type="Proteomes" id="UP001458880">
    <property type="component" value="Unassembled WGS sequence"/>
</dbReference>
<dbReference type="InterPro" id="IPR037725">
    <property type="entry name" value="C2F_Ferlin"/>
</dbReference>
<dbReference type="Pfam" id="PF22901">
    <property type="entry name" value="dsrm_Ferlin"/>
    <property type="match status" value="1"/>
</dbReference>
<dbReference type="SMART" id="SM01201">
    <property type="entry name" value="FerB"/>
    <property type="match status" value="1"/>
</dbReference>
<dbReference type="SMART" id="SM01202">
    <property type="entry name" value="FerI"/>
    <property type="match status" value="1"/>
</dbReference>
<accession>A0AAW1HT96</accession>
<dbReference type="Gene3D" id="2.60.40.150">
    <property type="entry name" value="C2 domain"/>
    <property type="match status" value="4"/>
</dbReference>
<dbReference type="CDD" id="cd08374">
    <property type="entry name" value="C2F_Ferlin"/>
    <property type="match status" value="1"/>
</dbReference>
<keyword evidence="2 9" id="KW-0812">Transmembrane</keyword>
<dbReference type="Pfam" id="PF08150">
    <property type="entry name" value="FerB"/>
    <property type="match status" value="1"/>
</dbReference>
<dbReference type="InterPro" id="IPR037721">
    <property type="entry name" value="Ferlin"/>
</dbReference>
<comment type="caution">
    <text evidence="11">The sequence shown here is derived from an EMBL/GenBank/DDBJ whole genome shotgun (WGS) entry which is preliminary data.</text>
</comment>
<dbReference type="Pfam" id="PF16165">
    <property type="entry name" value="Ferlin_C"/>
    <property type="match status" value="1"/>
</dbReference>
<protein>
    <submittedName>
        <fullName evidence="11">C2 domain</fullName>
    </submittedName>
</protein>
<evidence type="ECO:0000313" key="12">
    <source>
        <dbReference type="Proteomes" id="UP001458880"/>
    </source>
</evidence>
<dbReference type="PANTHER" id="PTHR12546">
    <property type="entry name" value="FER-1-LIKE"/>
    <property type="match status" value="1"/>
</dbReference>
<evidence type="ECO:0000256" key="6">
    <source>
        <dbReference type="ARBA" id="ARBA00022989"/>
    </source>
</evidence>
<dbReference type="CDD" id="cd04017">
    <property type="entry name" value="C2D_Ferlin"/>
    <property type="match status" value="1"/>
</dbReference>
<feature type="domain" description="C2" evidence="10">
    <location>
        <begin position="635"/>
        <end position="762"/>
    </location>
</feature>
<dbReference type="GO" id="GO:0016020">
    <property type="term" value="C:membrane"/>
    <property type="evidence" value="ECO:0007669"/>
    <property type="project" value="UniProtKB-SubCell"/>
</dbReference>
<keyword evidence="4" id="KW-0677">Repeat</keyword>